<dbReference type="AlphaFoldDB" id="A0A2A4K0G1"/>
<dbReference type="STRING" id="7102.A0A2A4K0G1"/>
<dbReference type="PROSITE" id="PS00615">
    <property type="entry name" value="C_TYPE_LECTIN_1"/>
    <property type="match status" value="2"/>
</dbReference>
<dbReference type="InterPro" id="IPR050111">
    <property type="entry name" value="C-type_lectin/snaclec_domain"/>
</dbReference>
<dbReference type="PANTHER" id="PTHR22803">
    <property type="entry name" value="MANNOSE, PHOSPHOLIPASE, LECTIN RECEPTOR RELATED"/>
    <property type="match status" value="1"/>
</dbReference>
<dbReference type="InterPro" id="IPR016186">
    <property type="entry name" value="C-type_lectin-like/link_sf"/>
</dbReference>
<feature type="signal peptide" evidence="2">
    <location>
        <begin position="1"/>
        <end position="21"/>
    </location>
</feature>
<dbReference type="InterPro" id="IPR001304">
    <property type="entry name" value="C-type_lectin-like"/>
</dbReference>
<proteinExistence type="predicted"/>
<keyword evidence="2" id="KW-0732">Signal</keyword>
<evidence type="ECO:0000313" key="4">
    <source>
        <dbReference type="EMBL" id="PCG77132.1"/>
    </source>
</evidence>
<sequence>MFLKTLLFFLTINCLSEYTCAQRNKKFFRKDYSYLEATESFYKFHTLSKTWPEAKKLCALEGASLFYPQNDEEAHTVISFWNSTQPHYAIYIGISDLVVKGVFESIDGYPISDVYNHWSQGEPNDAGGVEDCVAMNKEGRLNDDNCYRKFPFICKKTLQSLEWNQQCNIPNLDYVFNLEQGRCYKFHKKPMNWTDAYAACNAEQSYLAVINTQSEADLLVRMTEAVIKTKATGTGAVHLGFHNRLDEGWQAVRGTALEDTGYALWGRIKDGERERCGSMFYNGLLNDISCSTRAFFICEHDVDTLSSLFDDRVGSLALTNVVKQ</sequence>
<organism evidence="4">
    <name type="scientific">Heliothis virescens</name>
    <name type="common">Tobacco budworm moth</name>
    <dbReference type="NCBI Taxonomy" id="7102"/>
    <lineage>
        <taxon>Eukaryota</taxon>
        <taxon>Metazoa</taxon>
        <taxon>Ecdysozoa</taxon>
        <taxon>Arthropoda</taxon>
        <taxon>Hexapoda</taxon>
        <taxon>Insecta</taxon>
        <taxon>Pterygota</taxon>
        <taxon>Neoptera</taxon>
        <taxon>Endopterygota</taxon>
        <taxon>Lepidoptera</taxon>
        <taxon>Glossata</taxon>
        <taxon>Ditrysia</taxon>
        <taxon>Noctuoidea</taxon>
        <taxon>Noctuidae</taxon>
        <taxon>Heliothinae</taxon>
        <taxon>Heliothis</taxon>
    </lineage>
</organism>
<feature type="domain" description="C-type lectin" evidence="3">
    <location>
        <begin position="179"/>
        <end position="299"/>
    </location>
</feature>
<gene>
    <name evidence="4" type="ORF">B5V51_8049</name>
</gene>
<name>A0A2A4K0G1_HELVI</name>
<dbReference type="PROSITE" id="PS50041">
    <property type="entry name" value="C_TYPE_LECTIN_2"/>
    <property type="match status" value="2"/>
</dbReference>
<dbReference type="InterPro" id="IPR016187">
    <property type="entry name" value="CTDL_fold"/>
</dbReference>
<dbReference type="SUPFAM" id="SSF56436">
    <property type="entry name" value="C-type lectin-like"/>
    <property type="match status" value="2"/>
</dbReference>
<dbReference type="Gene3D" id="3.10.100.10">
    <property type="entry name" value="Mannose-Binding Protein A, subunit A"/>
    <property type="match status" value="2"/>
</dbReference>
<evidence type="ECO:0000256" key="1">
    <source>
        <dbReference type="ARBA" id="ARBA00023157"/>
    </source>
</evidence>
<comment type="caution">
    <text evidence="4">The sequence shown here is derived from an EMBL/GenBank/DDBJ whole genome shotgun (WGS) entry which is preliminary data.</text>
</comment>
<feature type="chain" id="PRO_5012878769" description="C-type lectin domain-containing protein" evidence="2">
    <location>
        <begin position="22"/>
        <end position="324"/>
    </location>
</feature>
<keyword evidence="1" id="KW-1015">Disulfide bond</keyword>
<accession>A0A2A4K0G1</accession>
<reference evidence="4" key="1">
    <citation type="submission" date="2017-09" db="EMBL/GenBank/DDBJ databases">
        <title>Contemporary evolution of a Lepidopteran species, Heliothis virescens, in response to modern agricultural practices.</title>
        <authorList>
            <person name="Fritz M.L."/>
            <person name="Deyonke A.M."/>
            <person name="Papanicolaou A."/>
            <person name="Micinski S."/>
            <person name="Westbrook J."/>
            <person name="Gould F."/>
        </authorList>
    </citation>
    <scope>NUCLEOTIDE SEQUENCE [LARGE SCALE GENOMIC DNA]</scope>
    <source>
        <strain evidence="4">HvINT-</strain>
        <tissue evidence="4">Whole body</tissue>
    </source>
</reference>
<dbReference type="EMBL" id="NWSH01000351">
    <property type="protein sequence ID" value="PCG77132.1"/>
    <property type="molecule type" value="Genomic_DNA"/>
</dbReference>
<dbReference type="CDD" id="cd00037">
    <property type="entry name" value="CLECT"/>
    <property type="match status" value="2"/>
</dbReference>
<protein>
    <recommendedName>
        <fullName evidence="3">C-type lectin domain-containing protein</fullName>
    </recommendedName>
</protein>
<evidence type="ECO:0000259" key="3">
    <source>
        <dbReference type="PROSITE" id="PS50041"/>
    </source>
</evidence>
<feature type="domain" description="C-type lectin" evidence="3">
    <location>
        <begin position="42"/>
        <end position="155"/>
    </location>
</feature>
<evidence type="ECO:0000256" key="2">
    <source>
        <dbReference type="SAM" id="SignalP"/>
    </source>
</evidence>
<dbReference type="Pfam" id="PF00059">
    <property type="entry name" value="Lectin_C"/>
    <property type="match status" value="2"/>
</dbReference>
<dbReference type="SMART" id="SM00034">
    <property type="entry name" value="CLECT"/>
    <property type="match status" value="2"/>
</dbReference>
<dbReference type="InterPro" id="IPR018378">
    <property type="entry name" value="C-type_lectin_CS"/>
</dbReference>